<dbReference type="AlphaFoldDB" id="E3I3B2"/>
<gene>
    <name evidence="4" type="ordered locus">Rvan_2249</name>
</gene>
<feature type="compositionally biased region" description="Low complexity" evidence="2">
    <location>
        <begin position="32"/>
        <end position="43"/>
    </location>
</feature>
<evidence type="ECO:0000313" key="5">
    <source>
        <dbReference type="Proteomes" id="UP000001399"/>
    </source>
</evidence>
<dbReference type="Pfam" id="PF07813">
    <property type="entry name" value="LTXXQ"/>
    <property type="match status" value="1"/>
</dbReference>
<dbReference type="eggNOG" id="ENOG50334FE">
    <property type="taxonomic scope" value="Bacteria"/>
</dbReference>
<keyword evidence="3" id="KW-0732">Signal</keyword>
<proteinExistence type="predicted"/>
<feature type="signal peptide" evidence="3">
    <location>
        <begin position="1"/>
        <end position="22"/>
    </location>
</feature>
<feature type="coiled-coil region" evidence="1">
    <location>
        <begin position="105"/>
        <end position="132"/>
    </location>
</feature>
<dbReference type="RefSeq" id="WP_013419855.1">
    <property type="nucleotide sequence ID" value="NC_014664.1"/>
</dbReference>
<dbReference type="InterPro" id="IPR012899">
    <property type="entry name" value="LTXXQ"/>
</dbReference>
<dbReference type="Proteomes" id="UP000001399">
    <property type="component" value="Chromosome"/>
</dbReference>
<dbReference type="HOGENOM" id="CLU_105365_0_0_5"/>
<keyword evidence="5" id="KW-1185">Reference proteome</keyword>
<evidence type="ECO:0000256" key="2">
    <source>
        <dbReference type="SAM" id="MobiDB-lite"/>
    </source>
</evidence>
<reference evidence="5" key="1">
    <citation type="journal article" date="2011" name="J. Bacteriol.">
        <title>Genome sequences of eight morphologically diverse alphaproteobacteria.</title>
        <authorList>
            <consortium name="US DOE Joint Genome Institute"/>
            <person name="Brown P.J."/>
            <person name="Kysela D.T."/>
            <person name="Buechlein A."/>
            <person name="Hemmerich C."/>
            <person name="Brun Y.V."/>
        </authorList>
    </citation>
    <scope>NUCLEOTIDE SEQUENCE [LARGE SCALE GENOMIC DNA]</scope>
    <source>
        <strain evidence="5">ATCC 17100 / ATH 3.1.1 / DSM 162 / LMG 4299</strain>
    </source>
</reference>
<keyword evidence="1" id="KW-0175">Coiled coil</keyword>
<feature type="region of interest" description="Disordered" evidence="2">
    <location>
        <begin position="24"/>
        <end position="47"/>
    </location>
</feature>
<dbReference type="KEGG" id="rva:Rvan_2249"/>
<evidence type="ECO:0000313" key="4">
    <source>
        <dbReference type="EMBL" id="ADP71473.1"/>
    </source>
</evidence>
<name>E3I3B2_RHOVT</name>
<evidence type="ECO:0000256" key="3">
    <source>
        <dbReference type="SAM" id="SignalP"/>
    </source>
</evidence>
<dbReference type="GO" id="GO:0042597">
    <property type="term" value="C:periplasmic space"/>
    <property type="evidence" value="ECO:0007669"/>
    <property type="project" value="InterPro"/>
</dbReference>
<evidence type="ECO:0000256" key="1">
    <source>
        <dbReference type="SAM" id="Coils"/>
    </source>
</evidence>
<evidence type="ECO:0008006" key="6">
    <source>
        <dbReference type="Google" id="ProtNLM"/>
    </source>
</evidence>
<sequence length="174" mass="19306">MNKSIVAGVMALALLGPSSVYAQRADADDNGAQSPQAQPQPRQTEQKRFRFGRDDMKAFADARIAGLKAGLKLTQDQEKNWPPVEQALRDIMQKRMDQRLAKRDRQKPEDAIQAIKERAEQLEERGGSLKKLADAAEPLYQSLNEAQKRRLVAMLKAGDEGLGRVAKRRGGGRG</sequence>
<organism evidence="4 5">
    <name type="scientific">Rhodomicrobium vannielii (strain ATCC 17100 / DSM 162 / LMG 4299 / NCIMB 10020 / ATH 3.1.1)</name>
    <dbReference type="NCBI Taxonomy" id="648757"/>
    <lineage>
        <taxon>Bacteria</taxon>
        <taxon>Pseudomonadati</taxon>
        <taxon>Pseudomonadota</taxon>
        <taxon>Alphaproteobacteria</taxon>
        <taxon>Hyphomicrobiales</taxon>
        <taxon>Hyphomicrobiaceae</taxon>
        <taxon>Rhodomicrobium</taxon>
    </lineage>
</organism>
<dbReference type="STRING" id="648757.Rvan_2249"/>
<accession>E3I3B2</accession>
<feature type="chain" id="PRO_5003171080" description="LTXXQ motif family protein" evidence="3">
    <location>
        <begin position="23"/>
        <end position="174"/>
    </location>
</feature>
<protein>
    <recommendedName>
        <fullName evidence="6">LTXXQ motif family protein</fullName>
    </recommendedName>
</protein>
<dbReference type="EMBL" id="CP002292">
    <property type="protein sequence ID" value="ADP71473.1"/>
    <property type="molecule type" value="Genomic_DNA"/>
</dbReference>